<accession>A0ABR7MBV9</accession>
<organism evidence="3 4">
    <name type="scientific">Flavihumibacter stibioxidans</name>
    <dbReference type="NCBI Taxonomy" id="1834163"/>
    <lineage>
        <taxon>Bacteria</taxon>
        <taxon>Pseudomonadati</taxon>
        <taxon>Bacteroidota</taxon>
        <taxon>Chitinophagia</taxon>
        <taxon>Chitinophagales</taxon>
        <taxon>Chitinophagaceae</taxon>
        <taxon>Flavihumibacter</taxon>
    </lineage>
</organism>
<protein>
    <submittedName>
        <fullName evidence="3">Proline dehydrogenase</fullName>
    </submittedName>
</protein>
<feature type="domain" description="Proline dehydrogenase" evidence="2">
    <location>
        <begin position="84"/>
        <end position="390"/>
    </location>
</feature>
<dbReference type="InterPro" id="IPR002872">
    <property type="entry name" value="Proline_DH_dom"/>
</dbReference>
<dbReference type="SUPFAM" id="SSF51730">
    <property type="entry name" value="FAD-linked oxidoreductase"/>
    <property type="match status" value="1"/>
</dbReference>
<dbReference type="PANTHER" id="PTHR13914:SF0">
    <property type="entry name" value="PROLINE DEHYDROGENASE 1, MITOCHONDRIAL"/>
    <property type="match status" value="1"/>
</dbReference>
<dbReference type="InterPro" id="IPR029041">
    <property type="entry name" value="FAD-linked_oxidoreductase-like"/>
</dbReference>
<dbReference type="Pfam" id="PF01619">
    <property type="entry name" value="Pro_dh"/>
    <property type="match status" value="1"/>
</dbReference>
<dbReference type="PANTHER" id="PTHR13914">
    <property type="entry name" value="PROLINE OXIDASE"/>
    <property type="match status" value="1"/>
</dbReference>
<evidence type="ECO:0000313" key="3">
    <source>
        <dbReference type="EMBL" id="MBC6492457.1"/>
    </source>
</evidence>
<dbReference type="Proteomes" id="UP000765802">
    <property type="component" value="Unassembled WGS sequence"/>
</dbReference>
<reference evidence="3 4" key="1">
    <citation type="submission" date="2016-07" db="EMBL/GenBank/DDBJ databases">
        <title>Genome analysis of Flavihumibacter stibioxidans YS-17.</title>
        <authorList>
            <person name="Shi K."/>
            <person name="Han Y."/>
            <person name="Wang G."/>
        </authorList>
    </citation>
    <scope>NUCLEOTIDE SEQUENCE [LARGE SCALE GENOMIC DNA]</scope>
    <source>
        <strain evidence="3 4">YS-17</strain>
    </source>
</reference>
<evidence type="ECO:0000259" key="2">
    <source>
        <dbReference type="Pfam" id="PF01619"/>
    </source>
</evidence>
<evidence type="ECO:0000256" key="1">
    <source>
        <dbReference type="ARBA" id="ARBA00023002"/>
    </source>
</evidence>
<keyword evidence="1" id="KW-0560">Oxidoreductase</keyword>
<dbReference type="Gene3D" id="3.20.20.220">
    <property type="match status" value="1"/>
</dbReference>
<evidence type="ECO:0000313" key="4">
    <source>
        <dbReference type="Proteomes" id="UP000765802"/>
    </source>
</evidence>
<comment type="caution">
    <text evidence="3">The sequence shown here is derived from an EMBL/GenBank/DDBJ whole genome shotgun (WGS) entry which is preliminary data.</text>
</comment>
<name>A0ABR7MBV9_9BACT</name>
<sequence>MDPKPAISFDNTENAFAYKTDKQLKKAHFLFTSMGFQSLVKLGTSITPWAIKSGLPIKGLIRNTIFDQFVGGETLEETAGVAKTLGNFHVQVILDYGVEGGDYGEDVLDQTRDQFIKVINYAATQPNIPFMSIKVTGMSRSGLLEKLDKAATSRSGFEGRVHTEVLSASELQEWNKIVERMDQICSIAAEKKVGVLIDAEESWIQDPVDALVTQMMEKYNKESVVVYNTMQLYRHDRLQFLKDSYYYAEKQGFVLGAKLVRGAYMEKERKRAADMNYPSPIQPNKEATDRDYDLAIEFCIDHIERIATIVASHNENSNMLATRLMDKKGLGHDHDHLHFSQLYGMSDNITFNLAKAGFPVSKYLPFGPIEDVIPYLMRRAQENSSVAGQTGRELGLIKKELKRRAV</sequence>
<gene>
    <name evidence="3" type="ORF">BC349_15455</name>
</gene>
<proteinExistence type="predicted"/>
<dbReference type="RefSeq" id="WP_187257780.1">
    <property type="nucleotide sequence ID" value="NZ_JBHULF010000020.1"/>
</dbReference>
<dbReference type="InterPro" id="IPR015659">
    <property type="entry name" value="Proline_oxidase"/>
</dbReference>
<dbReference type="EMBL" id="MBUA01000028">
    <property type="protein sequence ID" value="MBC6492457.1"/>
    <property type="molecule type" value="Genomic_DNA"/>
</dbReference>
<keyword evidence="4" id="KW-1185">Reference proteome</keyword>